<keyword evidence="6" id="KW-0819">tRNA processing</keyword>
<evidence type="ECO:0000256" key="4">
    <source>
        <dbReference type="ARBA" id="ARBA00022555"/>
    </source>
</evidence>
<dbReference type="Proteomes" id="UP000000759">
    <property type="component" value="Chromosome 14"/>
</dbReference>
<dbReference type="KEGG" id="pti:PHATRDRAFT_3425"/>
<keyword evidence="15" id="KW-1185">Reference proteome</keyword>
<feature type="non-terminal residue" evidence="14">
    <location>
        <position position="394"/>
    </location>
</feature>
<name>B7G4M7_PHATC</name>
<keyword evidence="8" id="KW-0067">ATP-binding</keyword>
<evidence type="ECO:0000256" key="3">
    <source>
        <dbReference type="ARBA" id="ARBA00011953"/>
    </source>
</evidence>
<dbReference type="Pfam" id="PF20259">
    <property type="entry name" value="tRNA_Me_trans_M"/>
    <property type="match status" value="1"/>
</dbReference>
<evidence type="ECO:0000256" key="11">
    <source>
        <dbReference type="ARBA" id="ARBA00049564"/>
    </source>
</evidence>
<dbReference type="PANTHER" id="PTHR11933">
    <property type="entry name" value="TRNA 5-METHYLAMINOMETHYL-2-THIOURIDYLATE -METHYLTRANSFERASE"/>
    <property type="match status" value="1"/>
</dbReference>
<dbReference type="RefSeq" id="XP_002182101.1">
    <property type="nucleotide sequence ID" value="XM_002182065.1"/>
</dbReference>
<evidence type="ECO:0000313" key="15">
    <source>
        <dbReference type="Proteomes" id="UP000000759"/>
    </source>
</evidence>
<comment type="similarity">
    <text evidence="2">Belongs to the MnmA/TRMU family.</text>
</comment>
<evidence type="ECO:0000256" key="9">
    <source>
        <dbReference type="ARBA" id="ARBA00022884"/>
    </source>
</evidence>
<dbReference type="Gene3D" id="3.40.50.620">
    <property type="entry name" value="HUPs"/>
    <property type="match status" value="1"/>
</dbReference>
<dbReference type="PaxDb" id="2850-Phatr3425"/>
<keyword evidence="7" id="KW-0547">Nucleotide-binding</keyword>
<protein>
    <recommendedName>
        <fullName evidence="3">tRNA-5-taurinomethyluridine 2-sulfurtransferase</fullName>
        <ecNumber evidence="3">2.8.1.14</ecNumber>
    </recommendedName>
</protein>
<dbReference type="Gene3D" id="2.30.30.280">
    <property type="entry name" value="Adenine nucleotide alpha hydrolases-like domains"/>
    <property type="match status" value="1"/>
</dbReference>
<gene>
    <name evidence="14" type="ORF">PHATRDRAFT_3425</name>
</gene>
<dbReference type="eggNOG" id="KOG2805">
    <property type="taxonomic scope" value="Eukaryota"/>
</dbReference>
<evidence type="ECO:0000259" key="13">
    <source>
        <dbReference type="Pfam" id="PF20259"/>
    </source>
</evidence>
<comment type="catalytic activity">
    <reaction evidence="11">
        <text>5-taurinomethyluridine(34) in tRNA + S-sulfanyl-L-cysteinyl-[protein] + AH2 + ATP = 5-taurinomethyl-2-thiouridine(34) in tRNA + L-cysteinyl-[protein] + A + AMP + diphosphate + H(+)</text>
        <dbReference type="Rhea" id="RHEA:47040"/>
        <dbReference type="Rhea" id="RHEA-COMP:10131"/>
        <dbReference type="Rhea" id="RHEA-COMP:11726"/>
        <dbReference type="Rhea" id="RHEA-COMP:11732"/>
        <dbReference type="Rhea" id="RHEA-COMP:11733"/>
        <dbReference type="ChEBI" id="CHEBI:13193"/>
        <dbReference type="ChEBI" id="CHEBI:15378"/>
        <dbReference type="ChEBI" id="CHEBI:17499"/>
        <dbReference type="ChEBI" id="CHEBI:29950"/>
        <dbReference type="ChEBI" id="CHEBI:30616"/>
        <dbReference type="ChEBI" id="CHEBI:33019"/>
        <dbReference type="ChEBI" id="CHEBI:61963"/>
        <dbReference type="ChEBI" id="CHEBI:87171"/>
        <dbReference type="ChEBI" id="CHEBI:87172"/>
        <dbReference type="ChEBI" id="CHEBI:456215"/>
        <dbReference type="EC" id="2.8.1.14"/>
    </reaction>
</comment>
<keyword evidence="4" id="KW-0820">tRNA-binding</keyword>
<dbReference type="EC" id="2.8.1.14" evidence="3"/>
<evidence type="ECO:0000259" key="12">
    <source>
        <dbReference type="Pfam" id="PF20258"/>
    </source>
</evidence>
<comment type="function">
    <text evidence="1">Catalyzes the 2-thiolation of uridine at the wobble position (U34) of mitochondrial tRNA(Lys), tRNA(Glu) and tRNA(Gln). Required for the formation of 5-taurinomethyl-2-thiouridine (tm5s2U) of mitochondrial tRNA(Lys), tRNA(Glu), and tRNA(Gln) at the wobble position. ATP is required to activate the C2 atom of the wobble base.</text>
</comment>
<dbReference type="Pfam" id="PF20258">
    <property type="entry name" value="tRNA_Me_trans_C"/>
    <property type="match status" value="1"/>
</dbReference>
<dbReference type="GO" id="GO:0002143">
    <property type="term" value="P:tRNA wobble position uridine thiolation"/>
    <property type="evidence" value="ECO:0007669"/>
    <property type="project" value="TreeGrafter"/>
</dbReference>
<feature type="domain" description="tRNA-specific 2-thiouridylase MnmA-like C-terminal" evidence="12">
    <location>
        <begin position="310"/>
        <end position="391"/>
    </location>
</feature>
<dbReference type="FunCoup" id="B7G4M7">
    <property type="interactions" value="1"/>
</dbReference>
<evidence type="ECO:0000256" key="10">
    <source>
        <dbReference type="ARBA" id="ARBA00023157"/>
    </source>
</evidence>
<evidence type="ECO:0000256" key="2">
    <source>
        <dbReference type="ARBA" id="ARBA00006191"/>
    </source>
</evidence>
<dbReference type="Gene3D" id="2.40.30.10">
    <property type="entry name" value="Translation factors"/>
    <property type="match status" value="1"/>
</dbReference>
<evidence type="ECO:0000313" key="14">
    <source>
        <dbReference type="EMBL" id="EEC46641.1"/>
    </source>
</evidence>
<dbReference type="AlphaFoldDB" id="B7G4M7"/>
<dbReference type="GO" id="GO:0005524">
    <property type="term" value="F:ATP binding"/>
    <property type="evidence" value="ECO:0007669"/>
    <property type="project" value="UniProtKB-KW"/>
</dbReference>
<dbReference type="Pfam" id="PF03054">
    <property type="entry name" value="tRNA_Me_trans"/>
    <property type="match status" value="1"/>
</dbReference>
<evidence type="ECO:0000256" key="7">
    <source>
        <dbReference type="ARBA" id="ARBA00022741"/>
    </source>
</evidence>
<keyword evidence="9" id="KW-0694">RNA-binding</keyword>
<evidence type="ECO:0000256" key="1">
    <source>
        <dbReference type="ARBA" id="ARBA00003986"/>
    </source>
</evidence>
<dbReference type="NCBIfam" id="TIGR00420">
    <property type="entry name" value="trmU"/>
    <property type="match status" value="1"/>
</dbReference>
<dbReference type="CDD" id="cd01998">
    <property type="entry name" value="MnmA_TRMU-like"/>
    <property type="match status" value="1"/>
</dbReference>
<dbReference type="GO" id="GO:0000049">
    <property type="term" value="F:tRNA binding"/>
    <property type="evidence" value="ECO:0007669"/>
    <property type="project" value="UniProtKB-KW"/>
</dbReference>
<dbReference type="InterPro" id="IPR046885">
    <property type="entry name" value="MnmA-like_C"/>
</dbReference>
<dbReference type="InterPro" id="IPR004506">
    <property type="entry name" value="MnmA-like"/>
</dbReference>
<dbReference type="GeneID" id="7202896"/>
<dbReference type="InterPro" id="IPR014729">
    <property type="entry name" value="Rossmann-like_a/b/a_fold"/>
</dbReference>
<dbReference type="GO" id="GO:0061708">
    <property type="term" value="F:tRNA-5-taurinomethyluridine 2-sulfurtransferase"/>
    <property type="evidence" value="ECO:0007669"/>
    <property type="project" value="UniProtKB-EC"/>
</dbReference>
<dbReference type="SUPFAM" id="SSF52402">
    <property type="entry name" value="Adenine nucleotide alpha hydrolases-like"/>
    <property type="match status" value="1"/>
</dbReference>
<dbReference type="STRING" id="556484.B7G4M7"/>
<evidence type="ECO:0000256" key="5">
    <source>
        <dbReference type="ARBA" id="ARBA00022679"/>
    </source>
</evidence>
<keyword evidence="5" id="KW-0808">Transferase</keyword>
<dbReference type="InterPro" id="IPR023382">
    <property type="entry name" value="MnmA-like_central_sf"/>
</dbReference>
<dbReference type="InterPro" id="IPR046884">
    <property type="entry name" value="MnmA-like_central"/>
</dbReference>
<feature type="non-terminal residue" evidence="14">
    <location>
        <position position="1"/>
    </location>
</feature>
<evidence type="ECO:0000256" key="8">
    <source>
        <dbReference type="ARBA" id="ARBA00022840"/>
    </source>
</evidence>
<proteinExistence type="inferred from homology"/>
<dbReference type="InParanoid" id="B7G4M7"/>
<reference evidence="15" key="2">
    <citation type="submission" date="2008-08" db="EMBL/GenBank/DDBJ databases">
        <authorList>
            <consortium name="Diatom Consortium"/>
            <person name="Grigoriev I."/>
            <person name="Grimwood J."/>
            <person name="Kuo A."/>
            <person name="Otillar R.P."/>
            <person name="Salamov A."/>
            <person name="Detter J.C."/>
            <person name="Lindquist E."/>
            <person name="Shapiro H."/>
            <person name="Lucas S."/>
            <person name="Glavina del Rio T."/>
            <person name="Pitluck S."/>
            <person name="Rokhsar D."/>
            <person name="Bowler C."/>
        </authorList>
    </citation>
    <scope>GENOME REANNOTATION</scope>
    <source>
        <strain evidence="15">CCAP 1055/1</strain>
    </source>
</reference>
<dbReference type="PANTHER" id="PTHR11933:SF5">
    <property type="entry name" value="MITOCHONDRIAL TRNA-SPECIFIC 2-THIOURIDYLASE 1"/>
    <property type="match status" value="1"/>
</dbReference>
<reference evidence="14 15" key="1">
    <citation type="journal article" date="2008" name="Nature">
        <title>The Phaeodactylum genome reveals the evolutionary history of diatom genomes.</title>
        <authorList>
            <person name="Bowler C."/>
            <person name="Allen A.E."/>
            <person name="Badger J.H."/>
            <person name="Grimwood J."/>
            <person name="Jabbari K."/>
            <person name="Kuo A."/>
            <person name="Maheswari U."/>
            <person name="Martens C."/>
            <person name="Maumus F."/>
            <person name="Otillar R.P."/>
            <person name="Rayko E."/>
            <person name="Salamov A."/>
            <person name="Vandepoele K."/>
            <person name="Beszteri B."/>
            <person name="Gruber A."/>
            <person name="Heijde M."/>
            <person name="Katinka M."/>
            <person name="Mock T."/>
            <person name="Valentin K."/>
            <person name="Verret F."/>
            <person name="Berges J.A."/>
            <person name="Brownlee C."/>
            <person name="Cadoret J.P."/>
            <person name="Chiovitti A."/>
            <person name="Choi C.J."/>
            <person name="Coesel S."/>
            <person name="De Martino A."/>
            <person name="Detter J.C."/>
            <person name="Durkin C."/>
            <person name="Falciatore A."/>
            <person name="Fournet J."/>
            <person name="Haruta M."/>
            <person name="Huysman M.J."/>
            <person name="Jenkins B.D."/>
            <person name="Jiroutova K."/>
            <person name="Jorgensen R.E."/>
            <person name="Joubert Y."/>
            <person name="Kaplan A."/>
            <person name="Kroger N."/>
            <person name="Kroth P.G."/>
            <person name="La Roche J."/>
            <person name="Lindquist E."/>
            <person name="Lommer M."/>
            <person name="Martin-Jezequel V."/>
            <person name="Lopez P.J."/>
            <person name="Lucas S."/>
            <person name="Mangogna M."/>
            <person name="McGinnis K."/>
            <person name="Medlin L.K."/>
            <person name="Montsant A."/>
            <person name="Oudot-Le Secq M.P."/>
            <person name="Napoli C."/>
            <person name="Obornik M."/>
            <person name="Parker M.S."/>
            <person name="Petit J.L."/>
            <person name="Porcel B.M."/>
            <person name="Poulsen N."/>
            <person name="Robison M."/>
            <person name="Rychlewski L."/>
            <person name="Rynearson T.A."/>
            <person name="Schmutz J."/>
            <person name="Shapiro H."/>
            <person name="Siaut M."/>
            <person name="Stanley M."/>
            <person name="Sussman M.R."/>
            <person name="Taylor A.R."/>
            <person name="Vardi A."/>
            <person name="von Dassow P."/>
            <person name="Vyverman W."/>
            <person name="Willis A."/>
            <person name="Wyrwicz L.S."/>
            <person name="Rokhsar D.S."/>
            <person name="Weissenbach J."/>
            <person name="Armbrust E.V."/>
            <person name="Green B.R."/>
            <person name="Van de Peer Y."/>
            <person name="Grigoriev I.V."/>
        </authorList>
    </citation>
    <scope>NUCLEOTIDE SEQUENCE [LARGE SCALE GENOMIC DNA]</scope>
    <source>
        <strain evidence="14 15">CCAP 1055/1</strain>
    </source>
</reference>
<keyword evidence="10" id="KW-1015">Disulfide bond</keyword>
<accession>B7G4M7</accession>
<dbReference type="OrthoDB" id="3685at2759"/>
<sequence>RVVLALSGGVDSAVAAALLQETYGSSNNSDIGSAVLQTVHMSNWNSNTQDDDSIASCTSEQDWKDATAVAEHLRLNLTRQHFEREYWNQVFEPYVNDILRGTMGNPDIGCNVHVKFGALREFADWVLRWGWDQPPSPHYSHHNHQYQTPPPLLLAAADPSKDQSYFLSACAGYQLSNVLFPLGEYYKKENPSNDGKPTVRQLAKDYNLPNANKRESMGICFVGKRQSGFGDFLHEYLPHPLRPLQFVDVDTGAVLPAPTPKNAHAVLYTIGQGAKISGASEKYFVVDSDVAQNRVLVCAGTHHPALYADSLVLETVYWTAGEMPGPLQKRGRLRLQCRIRHLQPLIDCELRVELDGSLTVYFDKAVRGITPGQTAAFYALDGLLCLGGGPIERR</sequence>
<organism evidence="14 15">
    <name type="scientific">Phaeodactylum tricornutum (strain CCAP 1055/1)</name>
    <dbReference type="NCBI Taxonomy" id="556484"/>
    <lineage>
        <taxon>Eukaryota</taxon>
        <taxon>Sar</taxon>
        <taxon>Stramenopiles</taxon>
        <taxon>Ochrophyta</taxon>
        <taxon>Bacillariophyta</taxon>
        <taxon>Bacillariophyceae</taxon>
        <taxon>Bacillariophycidae</taxon>
        <taxon>Naviculales</taxon>
        <taxon>Phaeodactylaceae</taxon>
        <taxon>Phaeodactylum</taxon>
    </lineage>
</organism>
<feature type="domain" description="tRNA-specific 2-thiouridylase MnmA-like central" evidence="13">
    <location>
        <begin position="231"/>
        <end position="298"/>
    </location>
</feature>
<evidence type="ECO:0000256" key="6">
    <source>
        <dbReference type="ARBA" id="ARBA00022694"/>
    </source>
</evidence>
<dbReference type="EMBL" id="CM000616">
    <property type="protein sequence ID" value="EEC46641.1"/>
    <property type="molecule type" value="Genomic_DNA"/>
</dbReference>